<comment type="caution">
    <text evidence="1">The sequence shown here is derived from an EMBL/GenBank/DDBJ whole genome shotgun (WGS) entry which is preliminary data.</text>
</comment>
<organism evidence="1 2">
    <name type="scientific">Tepidibacillus fermentans</name>
    <dbReference type="NCBI Taxonomy" id="1281767"/>
    <lineage>
        <taxon>Bacteria</taxon>
        <taxon>Bacillati</taxon>
        <taxon>Bacillota</taxon>
        <taxon>Bacilli</taxon>
        <taxon>Bacillales</taxon>
        <taxon>Bacillaceae</taxon>
        <taxon>Tepidibacillus</taxon>
    </lineage>
</organism>
<accession>A0A4R3K944</accession>
<dbReference type="RefSeq" id="WP_132770217.1">
    <property type="nucleotide sequence ID" value="NZ_SMAB01000021.1"/>
</dbReference>
<gene>
    <name evidence="1" type="ORF">EDD72_12144</name>
</gene>
<keyword evidence="2" id="KW-1185">Reference proteome</keyword>
<evidence type="ECO:0000313" key="1">
    <source>
        <dbReference type="EMBL" id="TCS79419.1"/>
    </source>
</evidence>
<proteinExistence type="predicted"/>
<evidence type="ECO:0000313" key="2">
    <source>
        <dbReference type="Proteomes" id="UP000295788"/>
    </source>
</evidence>
<dbReference type="AlphaFoldDB" id="A0A4R3K944"/>
<dbReference type="EMBL" id="SMAB01000021">
    <property type="protein sequence ID" value="TCS79419.1"/>
    <property type="molecule type" value="Genomic_DNA"/>
</dbReference>
<name>A0A4R3K944_9BACI</name>
<protein>
    <submittedName>
        <fullName evidence="1">Spore germination protein PD</fullName>
    </submittedName>
</protein>
<dbReference type="OrthoDB" id="2455313at2"/>
<sequence>MKFHVINHNLFVGNIKVIGITSSAVFLIGDTHYITASSIYDTPPEAVTFLPLVRL</sequence>
<reference evidence="1 2" key="1">
    <citation type="submission" date="2019-03" db="EMBL/GenBank/DDBJ databases">
        <title>Genomic Encyclopedia of Type Strains, Phase IV (KMG-IV): sequencing the most valuable type-strain genomes for metagenomic binning, comparative biology and taxonomic classification.</title>
        <authorList>
            <person name="Goeker M."/>
        </authorList>
    </citation>
    <scope>NUCLEOTIDE SEQUENCE [LARGE SCALE GENOMIC DNA]</scope>
    <source>
        <strain evidence="1 2">DSM 23802</strain>
    </source>
</reference>
<dbReference type="Proteomes" id="UP000295788">
    <property type="component" value="Unassembled WGS sequence"/>
</dbReference>